<evidence type="ECO:0000256" key="11">
    <source>
        <dbReference type="PROSITE-ProRule" id="PRU10141"/>
    </source>
</evidence>
<evidence type="ECO:0000256" key="10">
    <source>
        <dbReference type="ARBA" id="ARBA00048977"/>
    </source>
</evidence>
<dbReference type="PROSITE" id="PS00108">
    <property type="entry name" value="PROTEIN_KINASE_ST"/>
    <property type="match status" value="1"/>
</dbReference>
<dbReference type="PROSITE" id="PS50011">
    <property type="entry name" value="PROTEIN_KINASE_DOM"/>
    <property type="match status" value="1"/>
</dbReference>
<evidence type="ECO:0000259" key="13">
    <source>
        <dbReference type="PROSITE" id="PS50011"/>
    </source>
</evidence>
<evidence type="ECO:0000256" key="3">
    <source>
        <dbReference type="ARBA" id="ARBA00022679"/>
    </source>
</evidence>
<dbReference type="PROSITE" id="PS00107">
    <property type="entry name" value="PROTEIN_KINASE_ATP"/>
    <property type="match status" value="1"/>
</dbReference>
<dbReference type="Gene3D" id="1.10.510.10">
    <property type="entry name" value="Transferase(Phosphotransferase) domain 1"/>
    <property type="match status" value="1"/>
</dbReference>
<comment type="catalytic activity">
    <reaction evidence="10">
        <text>L-seryl-[protein] + ATP = O-phospho-L-seryl-[protein] + ADP + H(+)</text>
        <dbReference type="Rhea" id="RHEA:17989"/>
        <dbReference type="Rhea" id="RHEA-COMP:9863"/>
        <dbReference type="Rhea" id="RHEA-COMP:11604"/>
        <dbReference type="ChEBI" id="CHEBI:15378"/>
        <dbReference type="ChEBI" id="CHEBI:29999"/>
        <dbReference type="ChEBI" id="CHEBI:30616"/>
        <dbReference type="ChEBI" id="CHEBI:83421"/>
        <dbReference type="ChEBI" id="CHEBI:456216"/>
        <dbReference type="EC" id="2.7.11.1"/>
    </reaction>
    <physiologicalReaction direction="left-to-right" evidence="10">
        <dbReference type="Rhea" id="RHEA:17990"/>
    </physiologicalReaction>
</comment>
<gene>
    <name evidence="14" type="ORF">ONB1V03_LOCUS17048</name>
</gene>
<evidence type="ECO:0000256" key="9">
    <source>
        <dbReference type="ARBA" id="ARBA00048659"/>
    </source>
</evidence>
<dbReference type="Proteomes" id="UP000728032">
    <property type="component" value="Unassembled WGS sequence"/>
</dbReference>
<dbReference type="PANTHER" id="PTHR11042:SF160">
    <property type="entry name" value="EUKARYOTIC TRANSLATION INITIATION FACTOR 2-ALPHA KINASE 1"/>
    <property type="match status" value="1"/>
</dbReference>
<evidence type="ECO:0000256" key="7">
    <source>
        <dbReference type="ARBA" id="ARBA00023193"/>
    </source>
</evidence>
<evidence type="ECO:0000313" key="14">
    <source>
        <dbReference type="EMBL" id="CAD7660481.1"/>
    </source>
</evidence>
<keyword evidence="15" id="KW-1185">Reference proteome</keyword>
<dbReference type="GO" id="GO:0005737">
    <property type="term" value="C:cytoplasm"/>
    <property type="evidence" value="ECO:0007669"/>
    <property type="project" value="TreeGrafter"/>
</dbReference>
<protein>
    <recommendedName>
        <fullName evidence="1">non-specific serine/threonine protein kinase</fullName>
        <ecNumber evidence="1">2.7.11.1</ecNumber>
    </recommendedName>
</protein>
<dbReference type="OrthoDB" id="6434949at2759"/>
<dbReference type="EMBL" id="CAJPVJ010020361">
    <property type="protein sequence ID" value="CAG2177619.1"/>
    <property type="molecule type" value="Genomic_DNA"/>
</dbReference>
<evidence type="ECO:0000256" key="5">
    <source>
        <dbReference type="ARBA" id="ARBA00022777"/>
    </source>
</evidence>
<name>A0A7R9MHR8_9ACAR</name>
<evidence type="ECO:0000256" key="1">
    <source>
        <dbReference type="ARBA" id="ARBA00012513"/>
    </source>
</evidence>
<reference evidence="14" key="1">
    <citation type="submission" date="2020-11" db="EMBL/GenBank/DDBJ databases">
        <authorList>
            <person name="Tran Van P."/>
        </authorList>
    </citation>
    <scope>NUCLEOTIDE SEQUENCE</scope>
</reference>
<dbReference type="InterPro" id="IPR017441">
    <property type="entry name" value="Protein_kinase_ATP_BS"/>
</dbReference>
<keyword evidence="5" id="KW-0418">Kinase</keyword>
<dbReference type="PANTHER" id="PTHR11042">
    <property type="entry name" value="EUKARYOTIC TRANSLATION INITIATION FACTOR 2-ALPHA KINASE EIF2-ALPHA KINASE -RELATED"/>
    <property type="match status" value="1"/>
</dbReference>
<dbReference type="Pfam" id="PF00069">
    <property type="entry name" value="Pkinase"/>
    <property type="match status" value="1"/>
</dbReference>
<comment type="catalytic activity">
    <reaction evidence="9">
        <text>L-threonyl-[protein] + ATP = O-phospho-L-threonyl-[protein] + ADP + H(+)</text>
        <dbReference type="Rhea" id="RHEA:46608"/>
        <dbReference type="Rhea" id="RHEA-COMP:11060"/>
        <dbReference type="Rhea" id="RHEA-COMP:11605"/>
        <dbReference type="ChEBI" id="CHEBI:15378"/>
        <dbReference type="ChEBI" id="CHEBI:30013"/>
        <dbReference type="ChEBI" id="CHEBI:30616"/>
        <dbReference type="ChEBI" id="CHEBI:61977"/>
        <dbReference type="ChEBI" id="CHEBI:456216"/>
        <dbReference type="EC" id="2.7.11.1"/>
    </reaction>
    <physiologicalReaction direction="left-to-right" evidence="9">
        <dbReference type="Rhea" id="RHEA:46609"/>
    </physiologicalReaction>
</comment>
<keyword evidence="6 11" id="KW-0067">ATP-binding</keyword>
<evidence type="ECO:0000256" key="4">
    <source>
        <dbReference type="ARBA" id="ARBA00022741"/>
    </source>
</evidence>
<sequence>MHQIYSYRKSGFVFIDKSIITALIDGKIQELLKAPQMIETNYENFFDYYTDEHQLTHKTIHLSDYKEYNCDTSEQFGTKCTEYLGKMLDRIKQHVDEGNESKEGRENEDYYEMVENIGKGSFGEVWKARNKWNKQEYAIKMINLNCNFTIEKDESKSNMVIKTIKKLSTEVDNLQKVNSQYVVQCMAWWFDSTNFYIRMELCSDSLQNILRLKPQVFHRKPEEPMNSTEFYISCHIFKEILECVQYLHELDPPIIHRDLKPDNILVAQEVKNSRYFKLCDFGLSTVHDRDFYTMTGQQSGAPIYQAPEVTSGRFDHRVDIYSLSKIGEKLFDFNINDITPQTYSPDNEVFNKCVIKLREVLVSMSLSPNWEDRPECKDVLKTYHEWAIDSKYLAKDLKHLNTIESNEYLEI</sequence>
<organism evidence="14">
    <name type="scientific">Oppiella nova</name>
    <dbReference type="NCBI Taxonomy" id="334625"/>
    <lineage>
        <taxon>Eukaryota</taxon>
        <taxon>Metazoa</taxon>
        <taxon>Ecdysozoa</taxon>
        <taxon>Arthropoda</taxon>
        <taxon>Chelicerata</taxon>
        <taxon>Arachnida</taxon>
        <taxon>Acari</taxon>
        <taxon>Acariformes</taxon>
        <taxon>Sarcoptiformes</taxon>
        <taxon>Oribatida</taxon>
        <taxon>Brachypylina</taxon>
        <taxon>Oppioidea</taxon>
        <taxon>Oppiidae</taxon>
        <taxon>Oppiella</taxon>
    </lineage>
</organism>
<dbReference type="EMBL" id="OC935186">
    <property type="protein sequence ID" value="CAD7660481.1"/>
    <property type="molecule type" value="Genomic_DNA"/>
</dbReference>
<keyword evidence="2 12" id="KW-0723">Serine/threonine-protein kinase</keyword>
<proteinExistence type="inferred from homology"/>
<keyword evidence="7" id="KW-0652">Protein synthesis inhibitor</keyword>
<evidence type="ECO:0000256" key="6">
    <source>
        <dbReference type="ARBA" id="ARBA00022840"/>
    </source>
</evidence>
<dbReference type="AlphaFoldDB" id="A0A7R9MHR8"/>
<dbReference type="GO" id="GO:0017148">
    <property type="term" value="P:negative regulation of translation"/>
    <property type="evidence" value="ECO:0007669"/>
    <property type="project" value="UniProtKB-KW"/>
</dbReference>
<evidence type="ECO:0000256" key="2">
    <source>
        <dbReference type="ARBA" id="ARBA00022527"/>
    </source>
</evidence>
<dbReference type="GO" id="GO:0004694">
    <property type="term" value="F:eukaryotic translation initiation factor 2alpha kinase activity"/>
    <property type="evidence" value="ECO:0007669"/>
    <property type="project" value="TreeGrafter"/>
</dbReference>
<accession>A0A7R9MHR8</accession>
<keyword evidence="3" id="KW-0808">Transferase</keyword>
<dbReference type="GO" id="GO:0005634">
    <property type="term" value="C:nucleus"/>
    <property type="evidence" value="ECO:0007669"/>
    <property type="project" value="TreeGrafter"/>
</dbReference>
<feature type="domain" description="Protein kinase" evidence="13">
    <location>
        <begin position="111"/>
        <end position="387"/>
    </location>
</feature>
<dbReference type="InterPro" id="IPR008271">
    <property type="entry name" value="Ser/Thr_kinase_AS"/>
</dbReference>
<comment type="similarity">
    <text evidence="8">Belongs to the protein kinase superfamily. Ser/Thr protein kinase family. GCN2 subfamily.</text>
</comment>
<dbReference type="EC" id="2.7.11.1" evidence="1"/>
<evidence type="ECO:0000313" key="15">
    <source>
        <dbReference type="Proteomes" id="UP000728032"/>
    </source>
</evidence>
<dbReference type="InterPro" id="IPR011009">
    <property type="entry name" value="Kinase-like_dom_sf"/>
</dbReference>
<dbReference type="GO" id="GO:0005524">
    <property type="term" value="F:ATP binding"/>
    <property type="evidence" value="ECO:0007669"/>
    <property type="project" value="UniProtKB-UniRule"/>
</dbReference>
<dbReference type="SMART" id="SM00220">
    <property type="entry name" value="S_TKc"/>
    <property type="match status" value="1"/>
</dbReference>
<dbReference type="CDD" id="cd00180">
    <property type="entry name" value="PKc"/>
    <property type="match status" value="1"/>
</dbReference>
<evidence type="ECO:0000256" key="8">
    <source>
        <dbReference type="ARBA" id="ARBA00037982"/>
    </source>
</evidence>
<evidence type="ECO:0000256" key="12">
    <source>
        <dbReference type="RuleBase" id="RU000304"/>
    </source>
</evidence>
<keyword evidence="4 11" id="KW-0547">Nucleotide-binding</keyword>
<dbReference type="SUPFAM" id="SSF56112">
    <property type="entry name" value="Protein kinase-like (PK-like)"/>
    <property type="match status" value="1"/>
</dbReference>
<feature type="binding site" evidence="11">
    <location>
        <position position="140"/>
    </location>
    <ligand>
        <name>ATP</name>
        <dbReference type="ChEBI" id="CHEBI:30616"/>
    </ligand>
</feature>
<dbReference type="InterPro" id="IPR050339">
    <property type="entry name" value="CC_SR_Kinase"/>
</dbReference>
<dbReference type="InterPro" id="IPR000719">
    <property type="entry name" value="Prot_kinase_dom"/>
</dbReference>